<accession>A0A6H1ZME0</accession>
<dbReference type="EMBL" id="MT144706">
    <property type="protein sequence ID" value="QJH97912.1"/>
    <property type="molecule type" value="Genomic_DNA"/>
</dbReference>
<organism evidence="1">
    <name type="scientific">viral metagenome</name>
    <dbReference type="NCBI Taxonomy" id="1070528"/>
    <lineage>
        <taxon>unclassified sequences</taxon>
        <taxon>metagenomes</taxon>
        <taxon>organismal metagenomes</taxon>
    </lineage>
</organism>
<evidence type="ECO:0000313" key="1">
    <source>
        <dbReference type="EMBL" id="QJA48370.1"/>
    </source>
</evidence>
<evidence type="ECO:0000313" key="2">
    <source>
        <dbReference type="EMBL" id="QJH97912.1"/>
    </source>
</evidence>
<proteinExistence type="predicted"/>
<protein>
    <submittedName>
        <fullName evidence="1">Uncharacterized protein</fullName>
    </submittedName>
</protein>
<name>A0A6H1ZME0_9ZZZZ</name>
<dbReference type="AlphaFoldDB" id="A0A6H1ZME0"/>
<gene>
    <name evidence="1" type="ORF">TM448A00919_0030</name>
    <name evidence="2" type="ORF">TM448B01113_0028</name>
</gene>
<sequence>MKCIKKGALILRVTDRKAEKFVRESGFKYVPKKLWKAQRGTGGANEK</sequence>
<reference evidence="1" key="1">
    <citation type="submission" date="2020-03" db="EMBL/GenBank/DDBJ databases">
        <title>The deep terrestrial virosphere.</title>
        <authorList>
            <person name="Holmfeldt K."/>
            <person name="Nilsson E."/>
            <person name="Simone D."/>
            <person name="Lopez-Fernandez M."/>
            <person name="Wu X."/>
            <person name="de Brujin I."/>
            <person name="Lundin D."/>
            <person name="Andersson A."/>
            <person name="Bertilsson S."/>
            <person name="Dopson M."/>
        </authorList>
    </citation>
    <scope>NUCLEOTIDE SEQUENCE</scope>
    <source>
        <strain evidence="1">TM448A00919</strain>
        <strain evidence="2">TM448B01113</strain>
    </source>
</reference>
<dbReference type="EMBL" id="MT144081">
    <property type="protein sequence ID" value="QJA48370.1"/>
    <property type="molecule type" value="Genomic_DNA"/>
</dbReference>